<dbReference type="Proteomes" id="UP000184212">
    <property type="component" value="Unassembled WGS sequence"/>
</dbReference>
<reference evidence="3 4" key="1">
    <citation type="submission" date="2016-11" db="EMBL/GenBank/DDBJ databases">
        <authorList>
            <person name="Jaros S."/>
            <person name="Januszkiewicz K."/>
            <person name="Wedrychowicz H."/>
        </authorList>
    </citation>
    <scope>NUCLEOTIDE SEQUENCE [LARGE SCALE GENOMIC DNA]</scope>
    <source>
        <strain evidence="3 4">DSM 24574</strain>
    </source>
</reference>
<dbReference type="AlphaFoldDB" id="A0A1M5LL09"/>
<sequence length="289" mass="32820">MGDSRAIEYFFLRTLLRISLAGASLILLSDIIFYMQDTLSIIIDVIIVGACGLSYLLMHRSYTTSVLITTGFTLSSMIWQCMAVPMNTTTSMAIILIVGFIFSVLLRGVLMWAMHGLACASIAGIFILQMQKPELRVAKEPSEVLTMGITYLVLYFILTYITWMLKSRYDTVNRALHSANQELVEKANEIEAQNEELLQGQENLNEMNRNLEQLVMDRTAKVHAQNEMLLKYTYTNAHHLRGPVARLLGLVNLYRMDQDNASFFFEKVEDQAKEIDDVVRQINQELGSV</sequence>
<dbReference type="EMBL" id="FQWQ01000001">
    <property type="protein sequence ID" value="SHG65822.1"/>
    <property type="molecule type" value="Genomic_DNA"/>
</dbReference>
<proteinExistence type="predicted"/>
<feature type="transmembrane region" description="Helical" evidence="2">
    <location>
        <begin position="148"/>
        <end position="165"/>
    </location>
</feature>
<gene>
    <name evidence="3" type="ORF">SAMN04488109_1280</name>
</gene>
<feature type="transmembrane region" description="Helical" evidence="2">
    <location>
        <begin position="6"/>
        <end position="27"/>
    </location>
</feature>
<keyword evidence="2" id="KW-0812">Transmembrane</keyword>
<evidence type="ECO:0000313" key="3">
    <source>
        <dbReference type="EMBL" id="SHG65822.1"/>
    </source>
</evidence>
<keyword evidence="2" id="KW-1133">Transmembrane helix</keyword>
<feature type="transmembrane region" description="Helical" evidence="2">
    <location>
        <begin position="39"/>
        <end position="57"/>
    </location>
</feature>
<evidence type="ECO:0000256" key="2">
    <source>
        <dbReference type="SAM" id="Phobius"/>
    </source>
</evidence>
<evidence type="ECO:0000313" key="4">
    <source>
        <dbReference type="Proteomes" id="UP000184212"/>
    </source>
</evidence>
<feature type="transmembrane region" description="Helical" evidence="2">
    <location>
        <begin position="77"/>
        <end position="102"/>
    </location>
</feature>
<keyword evidence="2" id="KW-0472">Membrane</keyword>
<keyword evidence="4" id="KW-1185">Reference proteome</keyword>
<dbReference type="OrthoDB" id="9124519at2"/>
<evidence type="ECO:0000256" key="1">
    <source>
        <dbReference type="SAM" id="Coils"/>
    </source>
</evidence>
<name>A0A1M5LL09_9BACT</name>
<dbReference type="STRING" id="947013.SAMN04488109_1280"/>
<feature type="transmembrane region" description="Helical" evidence="2">
    <location>
        <begin position="109"/>
        <end position="128"/>
    </location>
</feature>
<keyword evidence="1" id="KW-0175">Coiled coil</keyword>
<dbReference type="RefSeq" id="WP_073132053.1">
    <property type="nucleotide sequence ID" value="NZ_FQWQ01000001.1"/>
</dbReference>
<protein>
    <submittedName>
        <fullName evidence="3">Uncharacterized protein</fullName>
    </submittedName>
</protein>
<feature type="coiled-coil region" evidence="1">
    <location>
        <begin position="169"/>
        <end position="217"/>
    </location>
</feature>
<accession>A0A1M5LL09</accession>
<organism evidence="3 4">
    <name type="scientific">Chryseolinea serpens</name>
    <dbReference type="NCBI Taxonomy" id="947013"/>
    <lineage>
        <taxon>Bacteria</taxon>
        <taxon>Pseudomonadati</taxon>
        <taxon>Bacteroidota</taxon>
        <taxon>Cytophagia</taxon>
        <taxon>Cytophagales</taxon>
        <taxon>Fulvivirgaceae</taxon>
        <taxon>Chryseolinea</taxon>
    </lineage>
</organism>